<keyword evidence="1" id="KW-1133">Transmembrane helix</keyword>
<keyword evidence="1" id="KW-0812">Transmembrane</keyword>
<dbReference type="AlphaFoldDB" id="A0A919MXE0"/>
<dbReference type="RefSeq" id="WP_203785454.1">
    <property type="nucleotide sequence ID" value="NZ_BOMV01000062.1"/>
</dbReference>
<evidence type="ECO:0000313" key="2">
    <source>
        <dbReference type="EMBL" id="GIE98424.1"/>
    </source>
</evidence>
<proteinExistence type="predicted"/>
<sequence>MQMFTMIAAYLRSRPKNDEGATAVEYSLLVSLIAVVIIAGVTLFGGHINDVFTNLSKKF</sequence>
<protein>
    <recommendedName>
        <fullName evidence="4">Flp family type IVb pilin</fullName>
    </recommendedName>
</protein>
<evidence type="ECO:0008006" key="4">
    <source>
        <dbReference type="Google" id="ProtNLM"/>
    </source>
</evidence>
<dbReference type="InterPro" id="IPR007047">
    <property type="entry name" value="Flp_Fap"/>
</dbReference>
<dbReference type="Pfam" id="PF04964">
    <property type="entry name" value="Flp_Fap"/>
    <property type="match status" value="1"/>
</dbReference>
<evidence type="ECO:0000313" key="3">
    <source>
        <dbReference type="Proteomes" id="UP000636960"/>
    </source>
</evidence>
<accession>A0A919MXE0</accession>
<evidence type="ECO:0000256" key="1">
    <source>
        <dbReference type="SAM" id="Phobius"/>
    </source>
</evidence>
<dbReference type="Proteomes" id="UP000636960">
    <property type="component" value="Unassembled WGS sequence"/>
</dbReference>
<dbReference type="EMBL" id="BOMV01000062">
    <property type="protein sequence ID" value="GIE98424.1"/>
    <property type="molecule type" value="Genomic_DNA"/>
</dbReference>
<reference evidence="2" key="1">
    <citation type="submission" date="2021-01" db="EMBL/GenBank/DDBJ databases">
        <title>Whole genome shotgun sequence of Actinoplanes rishiriensis NBRC 108556.</title>
        <authorList>
            <person name="Komaki H."/>
            <person name="Tamura T."/>
        </authorList>
    </citation>
    <scope>NUCLEOTIDE SEQUENCE</scope>
    <source>
        <strain evidence="2">NBRC 108556</strain>
    </source>
</reference>
<keyword evidence="1" id="KW-0472">Membrane</keyword>
<comment type="caution">
    <text evidence="2">The sequence shown here is derived from an EMBL/GenBank/DDBJ whole genome shotgun (WGS) entry which is preliminary data.</text>
</comment>
<keyword evidence="3" id="KW-1185">Reference proteome</keyword>
<gene>
    <name evidence="2" type="ORF">Ari01nite_58890</name>
</gene>
<feature type="transmembrane region" description="Helical" evidence="1">
    <location>
        <begin position="26"/>
        <end position="48"/>
    </location>
</feature>
<name>A0A919MXE0_9ACTN</name>
<organism evidence="2 3">
    <name type="scientific">Paractinoplanes rishiriensis</name>
    <dbReference type="NCBI Taxonomy" id="1050105"/>
    <lineage>
        <taxon>Bacteria</taxon>
        <taxon>Bacillati</taxon>
        <taxon>Actinomycetota</taxon>
        <taxon>Actinomycetes</taxon>
        <taxon>Micromonosporales</taxon>
        <taxon>Micromonosporaceae</taxon>
        <taxon>Paractinoplanes</taxon>
    </lineage>
</organism>